<dbReference type="InterPro" id="IPR006204">
    <property type="entry name" value="GHMP_kinase_N_dom"/>
</dbReference>
<sequence>MEVTAEAVAEMGLKQRAYARVGLLGNPSDVYSGRALSFTIADFSATVRPSPELLIQPHPHHDLVAFPSLPQLVSRLQSEGYYGGVRLLMAICKVFYNHCIQNNISLKAENFTLSYDTNIPRQAGLSGSSAIVCAALSCLLDFYDARHLIKVEMRPNLILNAEKEVGIVAGLQDRVAQVYGGLVYMDFSQEHMDKLGHGIYMPLDVNLLPSLYLIYAENPSDSGKGNVGDGVLGSVNIKMVEAASKFTGSGGAVVALCPDGDSQVELLRKACQEAGFVVQQVKVAPSVLTDAELSSLLAS</sequence>
<name>A0A811SMJ7_9POAL</name>
<dbReference type="GO" id="GO:0005524">
    <property type="term" value="F:ATP binding"/>
    <property type="evidence" value="ECO:0007669"/>
    <property type="project" value="InterPro"/>
</dbReference>
<dbReference type="InterPro" id="IPR053034">
    <property type="entry name" value="Glucuronokinase-like"/>
</dbReference>
<dbReference type="Proteomes" id="UP000604825">
    <property type="component" value="Unassembled WGS sequence"/>
</dbReference>
<dbReference type="InterPro" id="IPR020568">
    <property type="entry name" value="Ribosomal_Su5_D2-typ_SF"/>
</dbReference>
<evidence type="ECO:0000313" key="3">
    <source>
        <dbReference type="Proteomes" id="UP000604825"/>
    </source>
</evidence>
<protein>
    <recommendedName>
        <fullName evidence="1">GHMP kinase N-terminal domain-containing protein</fullName>
    </recommendedName>
</protein>
<accession>A0A811SMJ7</accession>
<dbReference type="UniPathway" id="UPA00057">
    <property type="reaction ID" value="UER00098"/>
</dbReference>
<proteinExistence type="predicted"/>
<gene>
    <name evidence="2" type="ORF">NCGR_LOCUS65847</name>
</gene>
<feature type="domain" description="GHMP kinase N-terminal" evidence="1">
    <location>
        <begin position="105"/>
        <end position="181"/>
    </location>
</feature>
<keyword evidence="3" id="KW-1185">Reference proteome</keyword>
<dbReference type="SUPFAM" id="SSF54211">
    <property type="entry name" value="Ribosomal protein S5 domain 2-like"/>
    <property type="match status" value="1"/>
</dbReference>
<comment type="caution">
    <text evidence="2">The sequence shown here is derived from an EMBL/GenBank/DDBJ whole genome shotgun (WGS) entry which is preliminary data.</text>
</comment>
<dbReference type="InterPro" id="IPR014721">
    <property type="entry name" value="Ribsml_uS5_D2-typ_fold_subgr"/>
</dbReference>
<dbReference type="Gene3D" id="3.30.230.10">
    <property type="match status" value="1"/>
</dbReference>
<dbReference type="PRINTS" id="PR00959">
    <property type="entry name" value="MEVGALKINASE"/>
</dbReference>
<evidence type="ECO:0000259" key="1">
    <source>
        <dbReference type="Pfam" id="PF00288"/>
    </source>
</evidence>
<dbReference type="EMBL" id="CAJGYO010000293">
    <property type="protein sequence ID" value="CAD6341749.1"/>
    <property type="molecule type" value="Genomic_DNA"/>
</dbReference>
<evidence type="ECO:0000313" key="2">
    <source>
        <dbReference type="EMBL" id="CAD6341749.1"/>
    </source>
</evidence>
<organism evidence="2 3">
    <name type="scientific">Miscanthus lutarioriparius</name>
    <dbReference type="NCBI Taxonomy" id="422564"/>
    <lineage>
        <taxon>Eukaryota</taxon>
        <taxon>Viridiplantae</taxon>
        <taxon>Streptophyta</taxon>
        <taxon>Embryophyta</taxon>
        <taxon>Tracheophyta</taxon>
        <taxon>Spermatophyta</taxon>
        <taxon>Magnoliopsida</taxon>
        <taxon>Liliopsida</taxon>
        <taxon>Poales</taxon>
        <taxon>Poaceae</taxon>
        <taxon>PACMAD clade</taxon>
        <taxon>Panicoideae</taxon>
        <taxon>Andropogonodae</taxon>
        <taxon>Andropogoneae</taxon>
        <taxon>Saccharinae</taxon>
        <taxon>Miscanthus</taxon>
    </lineage>
</organism>
<dbReference type="GO" id="GO:0019287">
    <property type="term" value="P:isopentenyl diphosphate biosynthetic process, mevalonate pathway"/>
    <property type="evidence" value="ECO:0007669"/>
    <property type="project" value="UniProtKB-UniPathway"/>
</dbReference>
<dbReference type="PANTHER" id="PTHR38710:SF1">
    <property type="entry name" value="WITH PUTATIVE URIDYL PYROPHOSPHORYLASE-RELATED"/>
    <property type="match status" value="1"/>
</dbReference>
<dbReference type="Pfam" id="PF00288">
    <property type="entry name" value="GHMP_kinases_N"/>
    <property type="match status" value="1"/>
</dbReference>
<dbReference type="PANTHER" id="PTHR38710">
    <property type="entry name" value="WITH PUTATIVE URIDYL PYROPHOSPHORYLASE-RELATED"/>
    <property type="match status" value="1"/>
</dbReference>
<reference evidence="2" key="1">
    <citation type="submission" date="2020-10" db="EMBL/GenBank/DDBJ databases">
        <authorList>
            <person name="Han B."/>
            <person name="Lu T."/>
            <person name="Zhao Q."/>
            <person name="Huang X."/>
            <person name="Zhao Y."/>
        </authorList>
    </citation>
    <scope>NUCLEOTIDE SEQUENCE</scope>
</reference>
<dbReference type="AlphaFoldDB" id="A0A811SMJ7"/>
<dbReference type="OrthoDB" id="1924968at2759"/>